<gene>
    <name evidence="2" type="ORF">lpari_00417</name>
</gene>
<feature type="domain" description="Alpha-L-glutamate ligase-related protein ATP-grasp" evidence="1">
    <location>
        <begin position="92"/>
        <end position="355"/>
    </location>
</feature>
<dbReference type="InterPro" id="IPR039523">
    <property type="entry name" value="RimK-rel_E_lig_ATP-grasp"/>
</dbReference>
<protein>
    <recommendedName>
        <fullName evidence="1">Alpha-L-glutamate ligase-related protein ATP-grasp domain-containing protein</fullName>
    </recommendedName>
</protein>
<dbReference type="Pfam" id="PF14397">
    <property type="entry name" value="ATPgrasp_ST"/>
    <property type="match status" value="1"/>
</dbReference>
<dbReference type="STRING" id="45071.Lpar_1117"/>
<dbReference type="Proteomes" id="UP000095229">
    <property type="component" value="Unassembled WGS sequence"/>
</dbReference>
<dbReference type="EMBL" id="LSOG01000011">
    <property type="protein sequence ID" value="OEH48582.1"/>
    <property type="molecule type" value="Genomic_DNA"/>
</dbReference>
<evidence type="ECO:0000313" key="3">
    <source>
        <dbReference type="Proteomes" id="UP000095229"/>
    </source>
</evidence>
<name>A0A1E5JVM8_9GAMM</name>
<evidence type="ECO:0000313" key="2">
    <source>
        <dbReference type="EMBL" id="OEH48582.1"/>
    </source>
</evidence>
<comment type="caution">
    <text evidence="2">The sequence shown here is derived from an EMBL/GenBank/DDBJ whole genome shotgun (WGS) entry which is preliminary data.</text>
</comment>
<reference evidence="2 3" key="1">
    <citation type="submission" date="2016-02" db="EMBL/GenBank/DDBJ databases">
        <title>Secondary metabolites in Legionella.</title>
        <authorList>
            <person name="Tobias N.J."/>
            <person name="Bode H.B."/>
        </authorList>
    </citation>
    <scope>NUCLEOTIDE SEQUENCE [LARGE SCALE GENOMIC DNA]</scope>
    <source>
        <strain evidence="2 3">DSM 19216</strain>
    </source>
</reference>
<proteinExistence type="predicted"/>
<sequence length="369" mass="42611">MKLKTNNYYKRFIRYLLTEPSTFLHTFNTLRHAARFYQHSLLKTANRAYLLLRRYGFSPQEAYPLGLLNPTNKKNESLGFISKAAVLERQHDINPASWCQIIKDKSIFYRYCQALQLPIPNLYALFFQGASGWNNSNHILISKNNWCDFFNQNLPEKFIIKPATGSHGDEVALYIRQKNGFVNHKLQYFESEDLYELLQNHPAYYSFIIQEALLNHPSLRELSDADGLQTVRITTFIDPQGHCHIEHACFKPIVGNGIIDNHNNGQYGNLLSHVNIKDGTIVKTVVTTAEHKERQSVHQHPTTRIKLTNFQLPMWNEACELAVHAAKQFLPLRTIGWDIALTPTKPVIIEGNQHWDPPNLEPHHSTNIF</sequence>
<dbReference type="SUPFAM" id="SSF56059">
    <property type="entry name" value="Glutathione synthetase ATP-binding domain-like"/>
    <property type="match status" value="1"/>
</dbReference>
<dbReference type="PATRIC" id="fig|45071.6.peg.1207"/>
<dbReference type="RefSeq" id="WP_058517000.1">
    <property type="nucleotide sequence ID" value="NZ_CAAAIE010000006.1"/>
</dbReference>
<dbReference type="AlphaFoldDB" id="A0A1E5JVM8"/>
<keyword evidence="3" id="KW-1185">Reference proteome</keyword>
<evidence type="ECO:0000259" key="1">
    <source>
        <dbReference type="Pfam" id="PF14397"/>
    </source>
</evidence>
<accession>A0A1E5JVM8</accession>
<organism evidence="2 3">
    <name type="scientific">Legionella parisiensis</name>
    <dbReference type="NCBI Taxonomy" id="45071"/>
    <lineage>
        <taxon>Bacteria</taxon>
        <taxon>Pseudomonadati</taxon>
        <taxon>Pseudomonadota</taxon>
        <taxon>Gammaproteobacteria</taxon>
        <taxon>Legionellales</taxon>
        <taxon>Legionellaceae</taxon>
        <taxon>Legionella</taxon>
    </lineage>
</organism>